<dbReference type="PANTHER" id="PTHR14859:SF15">
    <property type="entry name" value="ENDONUCLEASE_EXONUCLEASE_PHOSPHATASE DOMAIN-CONTAINING PROTEIN"/>
    <property type="match status" value="1"/>
</dbReference>
<dbReference type="Gene3D" id="3.60.10.10">
    <property type="entry name" value="Endonuclease/exonuclease/phosphatase"/>
    <property type="match status" value="1"/>
</dbReference>
<accession>I2GHF1</accession>
<evidence type="ECO:0000259" key="1">
    <source>
        <dbReference type="Pfam" id="PF03372"/>
    </source>
</evidence>
<feature type="domain" description="Endonuclease/exonuclease/phosphatase" evidence="1">
    <location>
        <begin position="33"/>
        <end position="245"/>
    </location>
</feature>
<dbReference type="GO" id="GO:0006506">
    <property type="term" value="P:GPI anchor biosynthetic process"/>
    <property type="evidence" value="ECO:0007669"/>
    <property type="project" value="TreeGrafter"/>
</dbReference>
<dbReference type="EMBL" id="CAIT01000006">
    <property type="protein sequence ID" value="CCH53326.1"/>
    <property type="molecule type" value="Genomic_DNA"/>
</dbReference>
<dbReference type="eggNOG" id="COG3568">
    <property type="taxonomic scope" value="Bacteria"/>
</dbReference>
<dbReference type="STRING" id="1185876.BN8_02415"/>
<dbReference type="Pfam" id="PF03372">
    <property type="entry name" value="Exo_endo_phos"/>
    <property type="match status" value="1"/>
</dbReference>
<dbReference type="InterPro" id="IPR051916">
    <property type="entry name" value="GPI-anchor_lipid_remodeler"/>
</dbReference>
<sequence length="259" mass="28184">MTSIPFTMKYGWIGLLVWLVSTTGVVGQKLTVMTYNIHHGFSQRGGTNLIQVGRLIRSTGADLVALQEVDSATASSLGKNQAAQLSYLTGLKAVFGKEANAEAGGYGVAILSKYPIIAQQLIPLPNPDLTEPRVLLCAYVELPNKKTVRFCTTRLDDRSEVGRGVQAATISALLEPSIQPVIWAGDLNAHPDQKAVEPLLGRWYDAGRNSDAITFPDLGSRTDYILTQPGGALKLFSYRVIEETNTSYHYPVVATYQLK</sequence>
<gene>
    <name evidence="2" type="ORF">BN8_02415</name>
</gene>
<dbReference type="InterPro" id="IPR005135">
    <property type="entry name" value="Endo/exonuclease/phosphatase"/>
</dbReference>
<name>I2GHF1_9BACT</name>
<dbReference type="AlphaFoldDB" id="I2GHF1"/>
<reference evidence="2 3" key="1">
    <citation type="journal article" date="2012" name="J. Bacteriol.">
        <title>Genome Sequence of the Filamentous Bacterium Fibrisoma limi BUZ 3T.</title>
        <authorList>
            <person name="Filippini M."/>
            <person name="Qi W."/>
            <person name="Jaenicke S."/>
            <person name="Goesmann A."/>
            <person name="Smits T.H."/>
            <person name="Bagheri H.C."/>
        </authorList>
    </citation>
    <scope>NUCLEOTIDE SEQUENCE [LARGE SCALE GENOMIC DNA]</scope>
    <source>
        <strain evidence="3">BUZ 3T</strain>
    </source>
</reference>
<proteinExistence type="predicted"/>
<dbReference type="GO" id="GO:0003824">
    <property type="term" value="F:catalytic activity"/>
    <property type="evidence" value="ECO:0007669"/>
    <property type="project" value="InterPro"/>
</dbReference>
<dbReference type="Proteomes" id="UP000009309">
    <property type="component" value="Unassembled WGS sequence"/>
</dbReference>
<dbReference type="PANTHER" id="PTHR14859">
    <property type="entry name" value="CALCOFLUOR WHITE HYPERSENSITIVE PROTEIN PRECURSOR"/>
    <property type="match status" value="1"/>
</dbReference>
<dbReference type="InterPro" id="IPR036691">
    <property type="entry name" value="Endo/exonu/phosph_ase_sf"/>
</dbReference>
<keyword evidence="3" id="KW-1185">Reference proteome</keyword>
<dbReference type="GO" id="GO:0016020">
    <property type="term" value="C:membrane"/>
    <property type="evidence" value="ECO:0007669"/>
    <property type="project" value="GOC"/>
</dbReference>
<organism evidence="2 3">
    <name type="scientific">Fibrisoma limi BUZ 3</name>
    <dbReference type="NCBI Taxonomy" id="1185876"/>
    <lineage>
        <taxon>Bacteria</taxon>
        <taxon>Pseudomonadati</taxon>
        <taxon>Bacteroidota</taxon>
        <taxon>Cytophagia</taxon>
        <taxon>Cytophagales</taxon>
        <taxon>Spirosomataceae</taxon>
        <taxon>Fibrisoma</taxon>
    </lineage>
</organism>
<evidence type="ECO:0000313" key="3">
    <source>
        <dbReference type="Proteomes" id="UP000009309"/>
    </source>
</evidence>
<dbReference type="SUPFAM" id="SSF56219">
    <property type="entry name" value="DNase I-like"/>
    <property type="match status" value="1"/>
</dbReference>
<evidence type="ECO:0000313" key="2">
    <source>
        <dbReference type="EMBL" id="CCH53326.1"/>
    </source>
</evidence>
<protein>
    <recommendedName>
        <fullName evidence="1">Endonuclease/exonuclease/phosphatase domain-containing protein</fullName>
    </recommendedName>
</protein>
<comment type="caution">
    <text evidence="2">The sequence shown here is derived from an EMBL/GenBank/DDBJ whole genome shotgun (WGS) entry which is preliminary data.</text>
</comment>